<dbReference type="InterPro" id="IPR052894">
    <property type="entry name" value="AsmA-related"/>
</dbReference>
<dbReference type="AlphaFoldDB" id="A0A428MFK9"/>
<dbReference type="PANTHER" id="PTHR30441:SF8">
    <property type="entry name" value="DUF748 DOMAIN-CONTAINING PROTEIN"/>
    <property type="match status" value="1"/>
</dbReference>
<protein>
    <submittedName>
        <fullName evidence="2">Uncharacterized protein involved in outer membrane biogenesis</fullName>
    </submittedName>
</protein>
<evidence type="ECO:0000313" key="2">
    <source>
        <dbReference type="EMBL" id="RSL15676.1"/>
    </source>
</evidence>
<feature type="region of interest" description="Disordered" evidence="1">
    <location>
        <begin position="690"/>
        <end position="729"/>
    </location>
</feature>
<dbReference type="RefSeq" id="WP_125484394.1">
    <property type="nucleotide sequence ID" value="NZ_RSDW01000001.1"/>
</dbReference>
<gene>
    <name evidence="2" type="ORF">EDE15_1172</name>
</gene>
<proteinExistence type="predicted"/>
<feature type="compositionally biased region" description="Low complexity" evidence="1">
    <location>
        <begin position="690"/>
        <end position="701"/>
    </location>
</feature>
<reference evidence="2 3" key="1">
    <citation type="submission" date="2018-12" db="EMBL/GenBank/DDBJ databases">
        <title>Sequencing of bacterial isolates from soil warming experiment in Harvard Forest, Massachusetts, USA.</title>
        <authorList>
            <person name="Deangelis K."/>
        </authorList>
    </citation>
    <scope>NUCLEOTIDE SEQUENCE [LARGE SCALE GENOMIC DNA]</scope>
    <source>
        <strain evidence="2 3">EB153</strain>
    </source>
</reference>
<dbReference type="GO" id="GO:0005886">
    <property type="term" value="C:plasma membrane"/>
    <property type="evidence" value="ECO:0007669"/>
    <property type="project" value="TreeGrafter"/>
</dbReference>
<dbReference type="EMBL" id="RSDW01000001">
    <property type="protein sequence ID" value="RSL15676.1"/>
    <property type="molecule type" value="Genomic_DNA"/>
</dbReference>
<evidence type="ECO:0000256" key="1">
    <source>
        <dbReference type="SAM" id="MobiDB-lite"/>
    </source>
</evidence>
<dbReference type="GO" id="GO:0090313">
    <property type="term" value="P:regulation of protein targeting to membrane"/>
    <property type="evidence" value="ECO:0007669"/>
    <property type="project" value="TreeGrafter"/>
</dbReference>
<dbReference type="Pfam" id="PF05359">
    <property type="entry name" value="DUF748"/>
    <property type="match status" value="1"/>
</dbReference>
<evidence type="ECO:0000313" key="3">
    <source>
        <dbReference type="Proteomes" id="UP000269669"/>
    </source>
</evidence>
<dbReference type="InterPro" id="IPR008023">
    <property type="entry name" value="DUF748"/>
</dbReference>
<accession>A0A428MFK9</accession>
<name>A0A428MFK9_9BACT</name>
<sequence length="729" mass="74132">MARPRRTLLIVLGSILALIVAVVLAIPLFLSADAFRTEIESTLSTSLGRKVSLGKLDLSVWSGSLIAQNSTVADDPAFSAQPFFETSLVKIKVELLPLLIRHEIHITGFTIDSPHITLLRAANGTWNYSTIGSAAHKPTTTKQSNTAIPNLTVGHLTITNGQMTVNIAPAPGEPATPRRTYDQLNIDAKDFAFDKSFPFSVSARLPGDGTISASGTAGPVNQHDASLTPFSAHFELKHLDPLASGFVDNTAGITGLINVIDVQAIWNGQQLHVADLLIDTPKLTLVRTNTPTAAKPPSPPNSNDMLSTLTADHLQVKNGAITITAPGQATPGVYQQLNAEITNFSPNTGSPFKLSAQIPGGGSLTADGNAGPLNHGNPAATPLNAHATLTHVDLASSGIIAPDAGVSGLANVDLRALSDGQTLNANISANVQGLRLAKNGSPSPKPVDLQLTVAQNMQSLTGQISRAVITIGHAVINVTGTYQTSGPTTALNLQVSGQSVPIDELEAFLPAVGVHLPTGSRLQGGTLTTSLNVTGSSANPIINGPVRLDNTNLAGFNLGSKLSAITALTGAKTGSVTAIRSLSTNIRVANGDVRTDNLSLVVPALGTATGAGTVSAVGALNYQVVLKLTGLVGGGNGAAGAGGIAGQLMALIPNGGAAGSIGGLATNAVKNGIPVAIGGTTSNPTFTPNLGGLMSSGASSLTKGSQPTSKGQSTTDSLTNALGGLLKQH</sequence>
<dbReference type="OrthoDB" id="128715at2"/>
<comment type="caution">
    <text evidence="2">The sequence shown here is derived from an EMBL/GenBank/DDBJ whole genome shotgun (WGS) entry which is preliminary data.</text>
</comment>
<dbReference type="PANTHER" id="PTHR30441">
    <property type="entry name" value="DUF748 DOMAIN-CONTAINING PROTEIN"/>
    <property type="match status" value="1"/>
</dbReference>
<feature type="compositionally biased region" description="Polar residues" evidence="1">
    <location>
        <begin position="702"/>
        <end position="720"/>
    </location>
</feature>
<keyword evidence="3" id="KW-1185">Reference proteome</keyword>
<organism evidence="2 3">
    <name type="scientific">Edaphobacter aggregans</name>
    <dbReference type="NCBI Taxonomy" id="570835"/>
    <lineage>
        <taxon>Bacteria</taxon>
        <taxon>Pseudomonadati</taxon>
        <taxon>Acidobacteriota</taxon>
        <taxon>Terriglobia</taxon>
        <taxon>Terriglobales</taxon>
        <taxon>Acidobacteriaceae</taxon>
        <taxon>Edaphobacter</taxon>
    </lineage>
</organism>
<dbReference type="Proteomes" id="UP000269669">
    <property type="component" value="Unassembled WGS sequence"/>
</dbReference>